<organism evidence="2 3">
    <name type="scientific">Candidatus Iainarchaeum sp</name>
    <dbReference type="NCBI Taxonomy" id="3101447"/>
    <lineage>
        <taxon>Archaea</taxon>
        <taxon>Candidatus Iainarchaeota</taxon>
        <taxon>Candidatus Iainarchaeia</taxon>
        <taxon>Candidatus Iainarchaeales</taxon>
        <taxon>Candidatus Iainarchaeaceae</taxon>
        <taxon>Candidatus Iainarchaeum</taxon>
    </lineage>
</organism>
<comment type="caution">
    <text evidence="2">The sequence shown here is derived from an EMBL/GenBank/DDBJ whole genome shotgun (WGS) entry which is preliminary data.</text>
</comment>
<dbReference type="AlphaFoldDB" id="A0A8T5GG44"/>
<feature type="transmembrane region" description="Helical" evidence="1">
    <location>
        <begin position="93"/>
        <end position="116"/>
    </location>
</feature>
<keyword evidence="1" id="KW-1133">Transmembrane helix</keyword>
<sequence length="195" mass="22082">MVKKATKKKTEKYVELCPICGNREFSFFSGDKVTNIAGRELYECHRCANIFSFPIELPESKAKKVKLVPLTEKVKDSTPDSAYITLGRFEVGIYWKILGIAMALIGLAFMYVSTFAFLCYHELGEIVCVANNNPMILVLIGVANLFAGFYLLFESFVVFRTKHQLSRTLKILLVLGLLLVIYLVGYPFIFFLPLP</sequence>
<dbReference type="Proteomes" id="UP000722459">
    <property type="component" value="Unassembled WGS sequence"/>
</dbReference>
<keyword evidence="1" id="KW-0472">Membrane</keyword>
<evidence type="ECO:0000313" key="2">
    <source>
        <dbReference type="EMBL" id="MBT4870965.1"/>
    </source>
</evidence>
<dbReference type="EMBL" id="JABJNZ010000066">
    <property type="protein sequence ID" value="MBT4870965.1"/>
    <property type="molecule type" value="Genomic_DNA"/>
</dbReference>
<protein>
    <submittedName>
        <fullName evidence="2">Uncharacterized protein</fullName>
    </submittedName>
</protein>
<feature type="transmembrane region" description="Helical" evidence="1">
    <location>
        <begin position="171"/>
        <end position="192"/>
    </location>
</feature>
<reference evidence="2" key="1">
    <citation type="journal article" date="2021" name="ISME J.">
        <title>Mercury methylation by metabolically versatile and cosmopolitan marine bacteria.</title>
        <authorList>
            <person name="Lin H."/>
            <person name="Ascher D.B."/>
            <person name="Myung Y."/>
            <person name="Lamborg C.H."/>
            <person name="Hallam S.J."/>
            <person name="Gionfriddo C.M."/>
            <person name="Holt K.E."/>
            <person name="Moreau J.W."/>
        </authorList>
    </citation>
    <scope>NUCLEOTIDE SEQUENCE</scope>
    <source>
        <strain evidence="2">SI075_bin30</strain>
    </source>
</reference>
<keyword evidence="1" id="KW-0812">Transmembrane</keyword>
<accession>A0A8T5GG44</accession>
<gene>
    <name evidence="2" type="ORF">HON47_05305</name>
</gene>
<feature type="transmembrane region" description="Helical" evidence="1">
    <location>
        <begin position="136"/>
        <end position="159"/>
    </location>
</feature>
<name>A0A8T5GG44_9ARCH</name>
<proteinExistence type="predicted"/>
<evidence type="ECO:0000313" key="3">
    <source>
        <dbReference type="Proteomes" id="UP000722459"/>
    </source>
</evidence>
<evidence type="ECO:0000256" key="1">
    <source>
        <dbReference type="SAM" id="Phobius"/>
    </source>
</evidence>